<accession>A0A9N7VF33</accession>
<reference evidence="2" key="1">
    <citation type="submission" date="2020-03" db="EMBL/GenBank/DDBJ databases">
        <authorList>
            <person name="Weist P."/>
        </authorList>
    </citation>
    <scope>NUCLEOTIDE SEQUENCE</scope>
</reference>
<name>A0A9N7VF33_PLEPL</name>
<keyword evidence="3" id="KW-1185">Reference proteome</keyword>
<comment type="caution">
    <text evidence="2">The sequence shown here is derived from an EMBL/GenBank/DDBJ whole genome shotgun (WGS) entry which is preliminary data.</text>
</comment>
<evidence type="ECO:0000313" key="3">
    <source>
        <dbReference type="Proteomes" id="UP001153269"/>
    </source>
</evidence>
<evidence type="ECO:0000313" key="2">
    <source>
        <dbReference type="EMBL" id="CAB1448302.1"/>
    </source>
</evidence>
<feature type="non-terminal residue" evidence="2">
    <location>
        <position position="1"/>
    </location>
</feature>
<protein>
    <submittedName>
        <fullName evidence="2">Uncharacterized protein</fullName>
    </submittedName>
</protein>
<evidence type="ECO:0000256" key="1">
    <source>
        <dbReference type="SAM" id="MobiDB-lite"/>
    </source>
</evidence>
<sequence>IEIENTRQKQETDRKKENVDFRERSDSETEMSVIGQSERVRVSLVLSDVHTQTRLLPPRLTS</sequence>
<dbReference type="AlphaFoldDB" id="A0A9N7VF33"/>
<proteinExistence type="predicted"/>
<dbReference type="EMBL" id="CADEAL010003973">
    <property type="protein sequence ID" value="CAB1448302.1"/>
    <property type="molecule type" value="Genomic_DNA"/>
</dbReference>
<feature type="region of interest" description="Disordered" evidence="1">
    <location>
        <begin position="1"/>
        <end position="34"/>
    </location>
</feature>
<organism evidence="2 3">
    <name type="scientific">Pleuronectes platessa</name>
    <name type="common">European plaice</name>
    <dbReference type="NCBI Taxonomy" id="8262"/>
    <lineage>
        <taxon>Eukaryota</taxon>
        <taxon>Metazoa</taxon>
        <taxon>Chordata</taxon>
        <taxon>Craniata</taxon>
        <taxon>Vertebrata</taxon>
        <taxon>Euteleostomi</taxon>
        <taxon>Actinopterygii</taxon>
        <taxon>Neopterygii</taxon>
        <taxon>Teleostei</taxon>
        <taxon>Neoteleostei</taxon>
        <taxon>Acanthomorphata</taxon>
        <taxon>Carangaria</taxon>
        <taxon>Pleuronectiformes</taxon>
        <taxon>Pleuronectoidei</taxon>
        <taxon>Pleuronectidae</taxon>
        <taxon>Pleuronectes</taxon>
    </lineage>
</organism>
<feature type="compositionally biased region" description="Basic and acidic residues" evidence="1">
    <location>
        <begin position="1"/>
        <end position="27"/>
    </location>
</feature>
<gene>
    <name evidence="2" type="ORF">PLEPLA_LOCUS35959</name>
</gene>
<dbReference type="Proteomes" id="UP001153269">
    <property type="component" value="Unassembled WGS sequence"/>
</dbReference>